<dbReference type="AlphaFoldDB" id="A0A0L8GH09"/>
<dbReference type="EMBL" id="KQ422008">
    <property type="protein sequence ID" value="KOF75835.1"/>
    <property type="molecule type" value="Genomic_DNA"/>
</dbReference>
<proteinExistence type="predicted"/>
<gene>
    <name evidence="1" type="ORF">OCBIM_22034202mg</name>
</gene>
<name>A0A0L8GH09_OCTBM</name>
<reference evidence="1" key="1">
    <citation type="submission" date="2015-07" db="EMBL/GenBank/DDBJ databases">
        <title>MeaNS - Measles Nucleotide Surveillance Program.</title>
        <authorList>
            <person name="Tran T."/>
            <person name="Druce J."/>
        </authorList>
    </citation>
    <scope>NUCLEOTIDE SEQUENCE</scope>
    <source>
        <strain evidence="1">UCB-OBI-ISO-001</strain>
        <tissue evidence="1">Gonad</tissue>
    </source>
</reference>
<protein>
    <submittedName>
        <fullName evidence="1">Uncharacterized protein</fullName>
    </submittedName>
</protein>
<sequence>MVLKLRSIPSEKKTWQNTKYVLRRKKKRNNYRNRNKKKMFTETIMEIEERT</sequence>
<accession>A0A0L8GH09</accession>
<evidence type="ECO:0000313" key="1">
    <source>
        <dbReference type="EMBL" id="KOF75835.1"/>
    </source>
</evidence>
<organism evidence="1">
    <name type="scientific">Octopus bimaculoides</name>
    <name type="common">California two-spotted octopus</name>
    <dbReference type="NCBI Taxonomy" id="37653"/>
    <lineage>
        <taxon>Eukaryota</taxon>
        <taxon>Metazoa</taxon>
        <taxon>Spiralia</taxon>
        <taxon>Lophotrochozoa</taxon>
        <taxon>Mollusca</taxon>
        <taxon>Cephalopoda</taxon>
        <taxon>Coleoidea</taxon>
        <taxon>Octopodiformes</taxon>
        <taxon>Octopoda</taxon>
        <taxon>Incirrata</taxon>
        <taxon>Octopodidae</taxon>
        <taxon>Octopus</taxon>
    </lineage>
</organism>